<keyword evidence="3" id="KW-1185">Reference proteome</keyword>
<evidence type="ECO:0000313" key="2">
    <source>
        <dbReference type="EMBL" id="KAJ8955026.1"/>
    </source>
</evidence>
<dbReference type="EMBL" id="JAPWTK010000041">
    <property type="protein sequence ID" value="KAJ8955026.1"/>
    <property type="molecule type" value="Genomic_DNA"/>
</dbReference>
<accession>A0AAV8YSR8</accession>
<protein>
    <recommendedName>
        <fullName evidence="4">Secreted protein</fullName>
    </recommendedName>
</protein>
<evidence type="ECO:0000313" key="3">
    <source>
        <dbReference type="Proteomes" id="UP001162162"/>
    </source>
</evidence>
<dbReference type="Proteomes" id="UP001162162">
    <property type="component" value="Unassembled WGS sequence"/>
</dbReference>
<feature type="signal peptide" evidence="1">
    <location>
        <begin position="1"/>
        <end position="20"/>
    </location>
</feature>
<dbReference type="AlphaFoldDB" id="A0AAV8YSR8"/>
<sequence length="232" mass="25512">MGFKFATVFSVAVFCVLVHGQLLDIPLSNPNPNNRIERLLQKLEGVVNNALQSAHQQLESAANRTIEASGGTEEKAEQSAVNIDMCISEDMDNLESLPGYMTDLMVHCVTDRVTEGVSYITDAINKLQTFVKIISSVNQNVRDCGSGLSSIRCLVKLAIKIEKDTITIPIGIAADVAGTTDLISNLEEKNQLLRCRQNGRDDIERRSDRSEHHSLRSREVPNIESCLTGLDS</sequence>
<gene>
    <name evidence="2" type="ORF">NQ318_000458</name>
</gene>
<feature type="chain" id="PRO_5043843821" description="Secreted protein" evidence="1">
    <location>
        <begin position="21"/>
        <end position="232"/>
    </location>
</feature>
<evidence type="ECO:0008006" key="4">
    <source>
        <dbReference type="Google" id="ProtNLM"/>
    </source>
</evidence>
<evidence type="ECO:0000256" key="1">
    <source>
        <dbReference type="SAM" id="SignalP"/>
    </source>
</evidence>
<comment type="caution">
    <text evidence="2">The sequence shown here is derived from an EMBL/GenBank/DDBJ whole genome shotgun (WGS) entry which is preliminary data.</text>
</comment>
<keyword evidence="1" id="KW-0732">Signal</keyword>
<proteinExistence type="predicted"/>
<organism evidence="2 3">
    <name type="scientific">Aromia moschata</name>
    <dbReference type="NCBI Taxonomy" id="1265417"/>
    <lineage>
        <taxon>Eukaryota</taxon>
        <taxon>Metazoa</taxon>
        <taxon>Ecdysozoa</taxon>
        <taxon>Arthropoda</taxon>
        <taxon>Hexapoda</taxon>
        <taxon>Insecta</taxon>
        <taxon>Pterygota</taxon>
        <taxon>Neoptera</taxon>
        <taxon>Endopterygota</taxon>
        <taxon>Coleoptera</taxon>
        <taxon>Polyphaga</taxon>
        <taxon>Cucujiformia</taxon>
        <taxon>Chrysomeloidea</taxon>
        <taxon>Cerambycidae</taxon>
        <taxon>Cerambycinae</taxon>
        <taxon>Callichromatini</taxon>
        <taxon>Aromia</taxon>
    </lineage>
</organism>
<name>A0AAV8YSR8_9CUCU</name>
<reference evidence="2" key="1">
    <citation type="journal article" date="2023" name="Insect Mol. Biol.">
        <title>Genome sequencing provides insights into the evolution of gene families encoding plant cell wall-degrading enzymes in longhorned beetles.</title>
        <authorList>
            <person name="Shin N.R."/>
            <person name="Okamura Y."/>
            <person name="Kirsch R."/>
            <person name="Pauchet Y."/>
        </authorList>
    </citation>
    <scope>NUCLEOTIDE SEQUENCE</scope>
    <source>
        <strain evidence="2">AMC_N1</strain>
    </source>
</reference>